<dbReference type="SMART" id="SM01058">
    <property type="entry name" value="CarD_TRCF"/>
    <property type="match status" value="1"/>
</dbReference>
<dbReference type="Gene3D" id="3.90.1150.50">
    <property type="entry name" value="Transcription-repair-coupling factor, D7 domain"/>
    <property type="match status" value="1"/>
</dbReference>
<dbReference type="SUPFAM" id="SSF141259">
    <property type="entry name" value="CarD-like"/>
    <property type="match status" value="1"/>
</dbReference>
<dbReference type="InterPro" id="IPR001650">
    <property type="entry name" value="Helicase_C-like"/>
</dbReference>
<dbReference type="PROSITE" id="PS51194">
    <property type="entry name" value="HELICASE_CTER"/>
    <property type="match status" value="1"/>
</dbReference>
<keyword evidence="4" id="KW-0227">DNA damage</keyword>
<dbReference type="SUPFAM" id="SSF52540">
    <property type="entry name" value="P-loop containing nucleoside triphosphate hydrolases"/>
    <property type="match status" value="4"/>
</dbReference>
<dbReference type="InterPro" id="IPR041471">
    <property type="entry name" value="UvrB_inter"/>
</dbReference>
<dbReference type="EMBL" id="CAFBPN010000018">
    <property type="protein sequence ID" value="CAB5015309.1"/>
    <property type="molecule type" value="Genomic_DNA"/>
</dbReference>
<dbReference type="SMART" id="SM00982">
    <property type="entry name" value="TRCF"/>
    <property type="match status" value="1"/>
</dbReference>
<dbReference type="NCBIfam" id="TIGR00580">
    <property type="entry name" value="mfd"/>
    <property type="match status" value="1"/>
</dbReference>
<dbReference type="InterPro" id="IPR005118">
    <property type="entry name" value="TRCF_C"/>
</dbReference>
<dbReference type="GO" id="GO:0005737">
    <property type="term" value="C:cytoplasm"/>
    <property type="evidence" value="ECO:0007669"/>
    <property type="project" value="UniProtKB-SubCell"/>
</dbReference>
<keyword evidence="9" id="KW-0234">DNA repair</keyword>
<dbReference type="InterPro" id="IPR003711">
    <property type="entry name" value="CarD-like/TRCF_RID"/>
</dbReference>
<evidence type="ECO:0000256" key="6">
    <source>
        <dbReference type="ARBA" id="ARBA00022806"/>
    </source>
</evidence>
<dbReference type="Pfam" id="PF03461">
    <property type="entry name" value="TRCF"/>
    <property type="match status" value="1"/>
</dbReference>
<dbReference type="SMART" id="SM00490">
    <property type="entry name" value="HELICc"/>
    <property type="match status" value="1"/>
</dbReference>
<evidence type="ECO:0000256" key="7">
    <source>
        <dbReference type="ARBA" id="ARBA00022840"/>
    </source>
</evidence>
<evidence type="ECO:0000256" key="9">
    <source>
        <dbReference type="ARBA" id="ARBA00023204"/>
    </source>
</evidence>
<dbReference type="HAMAP" id="MF_00969">
    <property type="entry name" value="TRCF"/>
    <property type="match status" value="1"/>
</dbReference>
<dbReference type="SMART" id="SM00487">
    <property type="entry name" value="DEXDc"/>
    <property type="match status" value="1"/>
</dbReference>
<feature type="domain" description="Helicase C-terminal" evidence="11">
    <location>
        <begin position="815"/>
        <end position="965"/>
    </location>
</feature>
<dbReference type="FunFam" id="3.40.50.300:FF:000546">
    <property type="entry name" value="Transcription-repair-coupling factor"/>
    <property type="match status" value="1"/>
</dbReference>
<organism evidence="12">
    <name type="scientific">freshwater metagenome</name>
    <dbReference type="NCBI Taxonomy" id="449393"/>
    <lineage>
        <taxon>unclassified sequences</taxon>
        <taxon>metagenomes</taxon>
        <taxon>ecological metagenomes</taxon>
    </lineage>
</organism>
<dbReference type="InterPro" id="IPR047112">
    <property type="entry name" value="RecG/Mfd"/>
</dbReference>
<accession>A0A6J7QG34</accession>
<dbReference type="Pfam" id="PF21132">
    <property type="entry name" value="MFD_D3"/>
    <property type="match status" value="1"/>
</dbReference>
<evidence type="ECO:0000259" key="11">
    <source>
        <dbReference type="PROSITE" id="PS51194"/>
    </source>
</evidence>
<evidence type="ECO:0000256" key="2">
    <source>
        <dbReference type="ARBA" id="ARBA00022490"/>
    </source>
</evidence>
<evidence type="ECO:0000256" key="5">
    <source>
        <dbReference type="ARBA" id="ARBA00022801"/>
    </source>
</evidence>
<dbReference type="Gene3D" id="3.40.50.300">
    <property type="entry name" value="P-loop containing nucleotide triphosphate hydrolases"/>
    <property type="match status" value="2"/>
</dbReference>
<dbReference type="Gene3D" id="2.40.10.170">
    <property type="match status" value="1"/>
</dbReference>
<proteinExistence type="inferred from homology"/>
<dbReference type="PROSITE" id="PS51192">
    <property type="entry name" value="HELICASE_ATP_BIND_1"/>
    <property type="match status" value="1"/>
</dbReference>
<dbReference type="GO" id="GO:0016787">
    <property type="term" value="F:hydrolase activity"/>
    <property type="evidence" value="ECO:0007669"/>
    <property type="project" value="UniProtKB-KW"/>
</dbReference>
<dbReference type="Gene3D" id="3.30.2060.10">
    <property type="entry name" value="Penicillin-binding protein 1b domain"/>
    <property type="match status" value="1"/>
</dbReference>
<keyword evidence="8" id="KW-0238">DNA-binding</keyword>
<dbReference type="InterPro" id="IPR048635">
    <property type="entry name" value="MFD_D3"/>
</dbReference>
<dbReference type="GO" id="GO:0003684">
    <property type="term" value="F:damaged DNA binding"/>
    <property type="evidence" value="ECO:0007669"/>
    <property type="project" value="InterPro"/>
</dbReference>
<dbReference type="InterPro" id="IPR027417">
    <property type="entry name" value="P-loop_NTPase"/>
</dbReference>
<feature type="domain" description="Helicase ATP-binding" evidence="10">
    <location>
        <begin position="629"/>
        <end position="790"/>
    </location>
</feature>
<keyword evidence="3" id="KW-0547">Nucleotide-binding</keyword>
<dbReference type="Pfam" id="PF00270">
    <property type="entry name" value="DEAD"/>
    <property type="match status" value="1"/>
</dbReference>
<dbReference type="Pfam" id="PF00271">
    <property type="entry name" value="Helicase_C"/>
    <property type="match status" value="1"/>
</dbReference>
<comment type="subcellular location">
    <subcellularLocation>
        <location evidence="1">Cytoplasm</location>
    </subcellularLocation>
</comment>
<sequence length="1164" mass="129186">MNLHRIPALVAQDPTVAGAFTGKNGTLGCPEVARAVVLGAMASLHPHATFVVATSTGSAAAQLVDDLQVYLPANDVVLYPAWETLPFERISPNVETMGKRMEALWRLRTPEHRPRIVVAGARALLQKVAPQPNITTNYPWPLHIKVGMTIDPDALMSDLVTIGYRREDLVELRGHVARRGAIVDVFPSTADTPVRIELWGDEVERLVTFNVNDQRSEGDLTEIWIHPARELLVDDTIRATANQLISSEPWGREHWERFSEAQVFDGMESWLPWFSAGDTLLSELSAINESNDVRLVLVEPRRIRDRGLDILAEEADLAKALASTWGRLNEPGNEINFPRLHADPDAVLAGAEQLPTFHLLAASDAEVHDAIPGFNASGWGPLSGDASIIVTRLAELVREKNRVFVLADTDMSRERLTESLKQGGADVVLLDSVSTLKQPELPPAIYIATARMHFGAYMPSAHVALITESDLTGRRRTPRRARPRTAGSTFQDLKSGDYVVHYHHGVGKFEGLVSRAIGGAQRDYLLLAYKGGDKLYVPTDQIDSIRQYVGGETPAMHRLGGSDFARAKSRVQSAVQEIAQELVVLYQRRVTAEGHAFSPDTPWQHEMEGSFPFAETPDQRTAIAEIKSDMERATPMDRLVCGDVGFGKTEVAIRAAFKAIQDGKQVAVLAPTTLLASQHGNTFSERFAGFPIQVEVLSRFQTASEAKKIIASLASGETDCVIGTHRLLQDNIKFKDLGLLVVDEEQRFGVQHKETMKKMRHNVDVLTLSATPIPRTLEMSLVGIRDLSLLQTPPADRQPILTYVGELDKRLAVEAIRRELLREGQVFWVHNRVQSIDERAAELRELVPEARIAVAHGQMDESSLEQIVIDFWQGNFDVLVCTTIIESGIDMPTVNTLVVERADLLGLGQLHQLRGRVGRSGQRAYAYLFHPRDKVLSEDAYERLRAIGEATELGSGFKIAMRDLEIRGAGNILGEAQSGHIAAVGYDLYCQMVTEVVAEMKGEPIEAPSELKLDIQVSAFLPNDYVPTEDLRLEAYRRLSEVKTFEEVEDVRREWLDRFGPLPHQADILLAVGTLRAACHTYSIKELTVMMNTARISPVELKNSQQMAVQRLSRTGKFKGMSYREDAKQLVVPLQGPPQNRKGTNNDQVVYDLQELLAELFADQ</sequence>
<protein>
    <submittedName>
        <fullName evidence="12">Unannotated protein</fullName>
    </submittedName>
</protein>
<keyword evidence="5" id="KW-0378">Hydrolase</keyword>
<dbReference type="Pfam" id="PF17757">
    <property type="entry name" value="UvrB_inter"/>
    <property type="match status" value="1"/>
</dbReference>
<dbReference type="AlphaFoldDB" id="A0A6J7QG34"/>
<evidence type="ECO:0000256" key="1">
    <source>
        <dbReference type="ARBA" id="ARBA00004496"/>
    </source>
</evidence>
<reference evidence="12" key="1">
    <citation type="submission" date="2020-05" db="EMBL/GenBank/DDBJ databases">
        <authorList>
            <person name="Chiriac C."/>
            <person name="Salcher M."/>
            <person name="Ghai R."/>
            <person name="Kavagutti S V."/>
        </authorList>
    </citation>
    <scope>NUCLEOTIDE SEQUENCE</scope>
</reference>
<dbReference type="InterPro" id="IPR004576">
    <property type="entry name" value="Mfd"/>
</dbReference>
<dbReference type="GO" id="GO:0006281">
    <property type="term" value="P:DNA repair"/>
    <property type="evidence" value="ECO:0007669"/>
    <property type="project" value="UniProtKB-KW"/>
</dbReference>
<dbReference type="Gene3D" id="3.40.50.11140">
    <property type="match status" value="1"/>
</dbReference>
<evidence type="ECO:0000256" key="8">
    <source>
        <dbReference type="ARBA" id="ARBA00023125"/>
    </source>
</evidence>
<name>A0A6J7QG34_9ZZZZ</name>
<evidence type="ECO:0000256" key="3">
    <source>
        <dbReference type="ARBA" id="ARBA00022741"/>
    </source>
</evidence>
<dbReference type="GO" id="GO:0003678">
    <property type="term" value="F:DNA helicase activity"/>
    <property type="evidence" value="ECO:0007669"/>
    <property type="project" value="TreeGrafter"/>
</dbReference>
<dbReference type="Gene3D" id="3.40.50.11180">
    <property type="match status" value="1"/>
</dbReference>
<evidence type="ECO:0000256" key="4">
    <source>
        <dbReference type="ARBA" id="ARBA00022763"/>
    </source>
</evidence>
<dbReference type="CDD" id="cd17991">
    <property type="entry name" value="DEXHc_TRCF"/>
    <property type="match status" value="1"/>
</dbReference>
<evidence type="ECO:0000259" key="10">
    <source>
        <dbReference type="PROSITE" id="PS51192"/>
    </source>
</evidence>
<dbReference type="InterPro" id="IPR036101">
    <property type="entry name" value="CarD-like/TRCF_RID_sf"/>
</dbReference>
<keyword evidence="7" id="KW-0067">ATP-binding</keyword>
<dbReference type="PANTHER" id="PTHR47964">
    <property type="entry name" value="ATP-DEPENDENT DNA HELICASE HOMOLOG RECG, CHLOROPLASTIC"/>
    <property type="match status" value="1"/>
</dbReference>
<evidence type="ECO:0000313" key="12">
    <source>
        <dbReference type="EMBL" id="CAB5015309.1"/>
    </source>
</evidence>
<dbReference type="GO" id="GO:0005524">
    <property type="term" value="F:ATP binding"/>
    <property type="evidence" value="ECO:0007669"/>
    <property type="project" value="UniProtKB-KW"/>
</dbReference>
<keyword evidence="2" id="KW-0963">Cytoplasm</keyword>
<dbReference type="PANTHER" id="PTHR47964:SF1">
    <property type="entry name" value="ATP-DEPENDENT DNA HELICASE HOMOLOG RECG, CHLOROPLASTIC"/>
    <property type="match status" value="1"/>
</dbReference>
<gene>
    <name evidence="12" type="ORF">UFOPK4098_00537</name>
</gene>
<dbReference type="InterPro" id="IPR011545">
    <property type="entry name" value="DEAD/DEAH_box_helicase_dom"/>
</dbReference>
<keyword evidence="6" id="KW-0347">Helicase</keyword>
<dbReference type="Pfam" id="PF02559">
    <property type="entry name" value="CarD_TRCF_RID"/>
    <property type="match status" value="1"/>
</dbReference>
<dbReference type="InterPro" id="IPR014001">
    <property type="entry name" value="Helicase_ATP-bd"/>
</dbReference>
<dbReference type="InterPro" id="IPR037235">
    <property type="entry name" value="TRCF-like_C_D7"/>
</dbReference>
<dbReference type="SUPFAM" id="SSF143517">
    <property type="entry name" value="TRCF domain-like"/>
    <property type="match status" value="1"/>
</dbReference>